<dbReference type="EMBL" id="WQRF01000001">
    <property type="protein sequence ID" value="MVS98502.1"/>
    <property type="molecule type" value="Genomic_DNA"/>
</dbReference>
<keyword evidence="2" id="KW-1185">Reference proteome</keyword>
<accession>A0A7X3FPP9</accession>
<comment type="caution">
    <text evidence="1">The sequence shown here is derived from an EMBL/GenBank/DDBJ whole genome shotgun (WGS) entry which is preliminary data.</text>
</comment>
<name>A0A7X3FPP9_9HYPH</name>
<dbReference type="Pfam" id="PF07310">
    <property type="entry name" value="PAS_5"/>
    <property type="match status" value="1"/>
</dbReference>
<reference evidence="1 2" key="1">
    <citation type="submission" date="2019-12" db="EMBL/GenBank/DDBJ databases">
        <title>Devosia maris sp. nov., isolated from the deep seawater.</title>
        <authorList>
            <person name="Liu Y."/>
        </authorList>
    </citation>
    <scope>NUCLEOTIDE SEQUENCE [LARGE SCALE GENOMIC DNA]</scope>
    <source>
        <strain evidence="1 2">L53-10-65</strain>
    </source>
</reference>
<protein>
    <submittedName>
        <fullName evidence="1">PAS domain-containing protein</fullName>
    </submittedName>
</protein>
<proteinExistence type="predicted"/>
<dbReference type="InterPro" id="IPR009922">
    <property type="entry name" value="DUF1457"/>
</dbReference>
<evidence type="ECO:0000313" key="1">
    <source>
        <dbReference type="EMBL" id="MVS98502.1"/>
    </source>
</evidence>
<sequence>MPRRLKLRVRTMQMQSTKTLYTYWNTIRGSRSAPDRRDIDPTRIRDALANTFILELDSADQFSFRLAGSHLCTSYCRELKGRSFSALWHDRDSDAMDTLIRAVTEDHAVALVTFQGTTALHTKVSFETILMPLRHNGSTHTRILGAMSAVEEPYWLGVQPILEQRITGLRLIWPDEVPAEESAREVMASVVNDAEYGSSAQPAAMPTTVYGRSARRYAHLAVIDGGRN</sequence>
<gene>
    <name evidence="1" type="ORF">GO014_05655</name>
</gene>
<dbReference type="PIRSF" id="PIRSF031878">
    <property type="entry name" value="UCP031878"/>
    <property type="match status" value="1"/>
</dbReference>
<organism evidence="1 2">
    <name type="scientific">Devosia marina</name>
    <dbReference type="NCBI Taxonomy" id="2683198"/>
    <lineage>
        <taxon>Bacteria</taxon>
        <taxon>Pseudomonadati</taxon>
        <taxon>Pseudomonadota</taxon>
        <taxon>Alphaproteobacteria</taxon>
        <taxon>Hyphomicrobiales</taxon>
        <taxon>Devosiaceae</taxon>
        <taxon>Devosia</taxon>
    </lineage>
</organism>
<dbReference type="AlphaFoldDB" id="A0A7X3FPP9"/>
<dbReference type="Proteomes" id="UP000438106">
    <property type="component" value="Unassembled WGS sequence"/>
</dbReference>
<evidence type="ECO:0000313" key="2">
    <source>
        <dbReference type="Proteomes" id="UP000438106"/>
    </source>
</evidence>